<reference evidence="1 2" key="1">
    <citation type="journal article" date="2016" name="Mol. Biol. Evol.">
        <title>Comparative Genomics of Early-Diverging Mushroom-Forming Fungi Provides Insights into the Origins of Lignocellulose Decay Capabilities.</title>
        <authorList>
            <person name="Nagy L.G."/>
            <person name="Riley R."/>
            <person name="Tritt A."/>
            <person name="Adam C."/>
            <person name="Daum C."/>
            <person name="Floudas D."/>
            <person name="Sun H."/>
            <person name="Yadav J.S."/>
            <person name="Pangilinan J."/>
            <person name="Larsson K.H."/>
            <person name="Matsuura K."/>
            <person name="Barry K."/>
            <person name="Labutti K."/>
            <person name="Kuo R."/>
            <person name="Ohm R.A."/>
            <person name="Bhattacharya S.S."/>
            <person name="Shirouzu T."/>
            <person name="Yoshinaga Y."/>
            <person name="Martin F.M."/>
            <person name="Grigoriev I.V."/>
            <person name="Hibbett D.S."/>
        </authorList>
    </citation>
    <scope>NUCLEOTIDE SEQUENCE [LARGE SCALE GENOMIC DNA]</scope>
    <source>
        <strain evidence="1 2">CBS 109695</strain>
    </source>
</reference>
<evidence type="ECO:0000313" key="2">
    <source>
        <dbReference type="Proteomes" id="UP000076532"/>
    </source>
</evidence>
<dbReference type="EMBL" id="KV417826">
    <property type="protein sequence ID" value="KZP05654.1"/>
    <property type="molecule type" value="Genomic_DNA"/>
</dbReference>
<name>A0A167W3G7_9AGAM</name>
<dbReference type="Proteomes" id="UP000076532">
    <property type="component" value="Unassembled WGS sequence"/>
</dbReference>
<keyword evidence="2" id="KW-1185">Reference proteome</keyword>
<accession>A0A167W3G7</accession>
<proteinExistence type="predicted"/>
<protein>
    <submittedName>
        <fullName evidence="1">Uncharacterized protein</fullName>
    </submittedName>
</protein>
<sequence>MADTLEEEAAPSINNDLLSLQSVLDMTVAEYLTTSLDRDLSTPSAASAEPAMLPPYLPPYPLILIAEYTTLGHPMTHNGRQVVIMRSKVESWKEPDVIQNLCNALKVTKRLDTSFKVSLSIHESGGGMSIDVGSWEDLFPYITKLWLVNT</sequence>
<gene>
    <name evidence="1" type="ORF">FIBSPDRAFT_1004181</name>
</gene>
<evidence type="ECO:0000313" key="1">
    <source>
        <dbReference type="EMBL" id="KZP05654.1"/>
    </source>
</evidence>
<organism evidence="1 2">
    <name type="scientific">Athelia psychrophila</name>
    <dbReference type="NCBI Taxonomy" id="1759441"/>
    <lineage>
        <taxon>Eukaryota</taxon>
        <taxon>Fungi</taxon>
        <taxon>Dikarya</taxon>
        <taxon>Basidiomycota</taxon>
        <taxon>Agaricomycotina</taxon>
        <taxon>Agaricomycetes</taxon>
        <taxon>Agaricomycetidae</taxon>
        <taxon>Atheliales</taxon>
        <taxon>Atheliaceae</taxon>
        <taxon>Athelia</taxon>
    </lineage>
</organism>
<dbReference type="AlphaFoldDB" id="A0A167W3G7"/>